<keyword evidence="5" id="KW-0698">rRNA processing</keyword>
<evidence type="ECO:0000256" key="2">
    <source>
        <dbReference type="ARBA" id="ARBA00004604"/>
    </source>
</evidence>
<keyword evidence="4" id="KW-0963">Cytoplasm</keyword>
<evidence type="ECO:0000256" key="3">
    <source>
        <dbReference type="ARBA" id="ARBA00006678"/>
    </source>
</evidence>
<protein>
    <submittedName>
        <fullName evidence="10">Uncharacterized protein</fullName>
    </submittedName>
</protein>
<dbReference type="GO" id="GO:0000467">
    <property type="term" value="P:exonucleolytic trimming to generate mature 3'-end of 5.8S rRNA from tricistronic rRNA transcript (SSU-rRNA, 5.8S rRNA, LSU-rRNA)"/>
    <property type="evidence" value="ECO:0007669"/>
    <property type="project" value="TreeGrafter"/>
</dbReference>
<dbReference type="GO" id="GO:0071038">
    <property type="term" value="P:TRAMP-dependent tRNA surveillance pathway"/>
    <property type="evidence" value="ECO:0007669"/>
    <property type="project" value="TreeGrafter"/>
</dbReference>
<dbReference type="OrthoDB" id="45882at2759"/>
<dbReference type="InterPro" id="IPR027408">
    <property type="entry name" value="PNPase/RNase_PH_dom_sf"/>
</dbReference>
<gene>
    <name evidence="10" type="ORF">Tcan_12184</name>
</gene>
<keyword evidence="6" id="KW-0271">Exosome</keyword>
<proteinExistence type="inferred from homology"/>
<keyword evidence="9" id="KW-0732">Signal</keyword>
<keyword evidence="7" id="KW-0694">RNA-binding</keyword>
<comment type="subcellular location">
    <subcellularLocation>
        <location evidence="1">Cytoplasm</location>
    </subcellularLocation>
    <subcellularLocation>
        <location evidence="2">Nucleus</location>
        <location evidence="2">Nucleolus</location>
    </subcellularLocation>
</comment>
<dbReference type="InterPro" id="IPR020568">
    <property type="entry name" value="Ribosomal_Su5_D2-typ_SF"/>
</dbReference>
<dbReference type="SUPFAM" id="SSF55666">
    <property type="entry name" value="Ribonuclease PH domain 2-like"/>
    <property type="match status" value="1"/>
</dbReference>
<dbReference type="GO" id="GO:0016075">
    <property type="term" value="P:rRNA catabolic process"/>
    <property type="evidence" value="ECO:0007669"/>
    <property type="project" value="TreeGrafter"/>
</dbReference>
<feature type="signal peptide" evidence="9">
    <location>
        <begin position="1"/>
        <end position="20"/>
    </location>
</feature>
<dbReference type="GO" id="GO:0071028">
    <property type="term" value="P:nuclear mRNA surveillance"/>
    <property type="evidence" value="ECO:0007669"/>
    <property type="project" value="TreeGrafter"/>
</dbReference>
<dbReference type="EMBL" id="JPKZ01003266">
    <property type="protein sequence ID" value="KHN72284.1"/>
    <property type="molecule type" value="Genomic_DNA"/>
</dbReference>
<dbReference type="GO" id="GO:0071035">
    <property type="term" value="P:nuclear polyadenylation-dependent rRNA catabolic process"/>
    <property type="evidence" value="ECO:0007669"/>
    <property type="project" value="TreeGrafter"/>
</dbReference>
<evidence type="ECO:0000256" key="5">
    <source>
        <dbReference type="ARBA" id="ARBA00022552"/>
    </source>
</evidence>
<dbReference type="GO" id="GO:0000177">
    <property type="term" value="C:cytoplasmic exosome (RNase complex)"/>
    <property type="evidence" value="ECO:0007669"/>
    <property type="project" value="TreeGrafter"/>
</dbReference>
<comment type="caution">
    <text evidence="10">The sequence shown here is derived from an EMBL/GenBank/DDBJ whole genome shotgun (WGS) entry which is preliminary data.</text>
</comment>
<dbReference type="GO" id="GO:0035925">
    <property type="term" value="F:mRNA 3'-UTR AU-rich region binding"/>
    <property type="evidence" value="ECO:0007669"/>
    <property type="project" value="TreeGrafter"/>
</dbReference>
<comment type="similarity">
    <text evidence="3">Belongs to the RNase PH family.</text>
</comment>
<dbReference type="Gene3D" id="3.30.230.70">
    <property type="entry name" value="GHMP Kinase, N-terminal domain"/>
    <property type="match status" value="1"/>
</dbReference>
<evidence type="ECO:0000256" key="6">
    <source>
        <dbReference type="ARBA" id="ARBA00022835"/>
    </source>
</evidence>
<sequence length="157" mass="17329">MWILHLHILILNVDSCLLDALVTCVTAAFLDLRLPKVRVDLDADITVNINEALISEELEHIPLADMPVLTTFIILDAHIQDKAKILCDPVAELFDLLPSKASIVVGNNARVYRTVISGYCGDEGIIRQLFQLAASRQKLVSEALLKARDANLKMNSA</sequence>
<evidence type="ECO:0000313" key="11">
    <source>
        <dbReference type="Proteomes" id="UP000031036"/>
    </source>
</evidence>
<dbReference type="Proteomes" id="UP000031036">
    <property type="component" value="Unassembled WGS sequence"/>
</dbReference>
<dbReference type="GO" id="GO:0034475">
    <property type="term" value="P:U4 snRNA 3'-end processing"/>
    <property type="evidence" value="ECO:0007669"/>
    <property type="project" value="TreeGrafter"/>
</dbReference>
<dbReference type="AlphaFoldDB" id="A0A0B2USV8"/>
<organism evidence="10 11">
    <name type="scientific">Toxocara canis</name>
    <name type="common">Canine roundworm</name>
    <dbReference type="NCBI Taxonomy" id="6265"/>
    <lineage>
        <taxon>Eukaryota</taxon>
        <taxon>Metazoa</taxon>
        <taxon>Ecdysozoa</taxon>
        <taxon>Nematoda</taxon>
        <taxon>Chromadorea</taxon>
        <taxon>Rhabditida</taxon>
        <taxon>Spirurina</taxon>
        <taxon>Ascaridomorpha</taxon>
        <taxon>Ascaridoidea</taxon>
        <taxon>Toxocaridae</taxon>
        <taxon>Toxocara</taxon>
    </lineage>
</organism>
<reference evidence="10 11" key="1">
    <citation type="submission" date="2014-11" db="EMBL/GenBank/DDBJ databases">
        <title>Genetic blueprint of the zoonotic pathogen Toxocara canis.</title>
        <authorList>
            <person name="Zhu X.-Q."/>
            <person name="Korhonen P.K."/>
            <person name="Cai H."/>
            <person name="Young N.D."/>
            <person name="Nejsum P."/>
            <person name="von Samson-Himmelstjerna G."/>
            <person name="Boag P.R."/>
            <person name="Tan P."/>
            <person name="Li Q."/>
            <person name="Min J."/>
            <person name="Yang Y."/>
            <person name="Wang X."/>
            <person name="Fang X."/>
            <person name="Hall R.S."/>
            <person name="Hofmann A."/>
            <person name="Sternberg P.W."/>
            <person name="Jex A.R."/>
            <person name="Gasser R.B."/>
        </authorList>
    </citation>
    <scope>NUCLEOTIDE SEQUENCE [LARGE SCALE GENOMIC DNA]</scope>
    <source>
        <strain evidence="10">PN_DK_2014</strain>
    </source>
</reference>
<dbReference type="GO" id="GO:0000176">
    <property type="term" value="C:nuclear exosome (RNase complex)"/>
    <property type="evidence" value="ECO:0007669"/>
    <property type="project" value="TreeGrafter"/>
</dbReference>
<evidence type="ECO:0000256" key="7">
    <source>
        <dbReference type="ARBA" id="ARBA00022884"/>
    </source>
</evidence>
<dbReference type="InterPro" id="IPR036345">
    <property type="entry name" value="ExoRNase_PH_dom2_sf"/>
</dbReference>
<accession>A0A0B2USV8</accession>
<dbReference type="STRING" id="6265.A0A0B2USV8"/>
<dbReference type="GO" id="GO:0005730">
    <property type="term" value="C:nucleolus"/>
    <property type="evidence" value="ECO:0007669"/>
    <property type="project" value="UniProtKB-SubCell"/>
</dbReference>
<evidence type="ECO:0000256" key="8">
    <source>
        <dbReference type="ARBA" id="ARBA00023242"/>
    </source>
</evidence>
<dbReference type="GO" id="GO:0034476">
    <property type="term" value="P:U5 snRNA 3'-end processing"/>
    <property type="evidence" value="ECO:0007669"/>
    <property type="project" value="TreeGrafter"/>
</dbReference>
<dbReference type="PANTHER" id="PTHR11097:SF9">
    <property type="entry name" value="EXOSOME COMPLEX COMPONENT RRP43"/>
    <property type="match status" value="1"/>
</dbReference>
<dbReference type="SUPFAM" id="SSF54211">
    <property type="entry name" value="Ribosomal protein S5 domain 2-like"/>
    <property type="match status" value="1"/>
</dbReference>
<keyword evidence="11" id="KW-1185">Reference proteome</keyword>
<dbReference type="PANTHER" id="PTHR11097">
    <property type="entry name" value="EXOSOME COMPLEX EXONUCLEASE RIBOSOMAL RNA PROCESSING PROTEIN"/>
    <property type="match status" value="1"/>
</dbReference>
<dbReference type="GO" id="GO:0034473">
    <property type="term" value="P:U1 snRNA 3'-end processing"/>
    <property type="evidence" value="ECO:0007669"/>
    <property type="project" value="TreeGrafter"/>
</dbReference>
<evidence type="ECO:0000256" key="1">
    <source>
        <dbReference type="ARBA" id="ARBA00004496"/>
    </source>
</evidence>
<dbReference type="InterPro" id="IPR050590">
    <property type="entry name" value="Exosome_comp_Rrp42_subfam"/>
</dbReference>
<name>A0A0B2USV8_TOXCA</name>
<evidence type="ECO:0000256" key="9">
    <source>
        <dbReference type="SAM" id="SignalP"/>
    </source>
</evidence>
<feature type="chain" id="PRO_5002076563" evidence="9">
    <location>
        <begin position="21"/>
        <end position="157"/>
    </location>
</feature>
<evidence type="ECO:0000313" key="10">
    <source>
        <dbReference type="EMBL" id="KHN72284.1"/>
    </source>
</evidence>
<evidence type="ECO:0000256" key="4">
    <source>
        <dbReference type="ARBA" id="ARBA00022490"/>
    </source>
</evidence>
<keyword evidence="8" id="KW-0539">Nucleus</keyword>